<dbReference type="GO" id="GO:0035091">
    <property type="term" value="F:phosphatidylinositol binding"/>
    <property type="evidence" value="ECO:0007669"/>
    <property type="project" value="InterPro"/>
</dbReference>
<dbReference type="EMBL" id="QNGE01001626">
    <property type="protein sequence ID" value="KAA3677178.1"/>
    <property type="molecule type" value="Genomic_DNA"/>
</dbReference>
<dbReference type="SUPFAM" id="SSF48464">
    <property type="entry name" value="ENTH/VHS domain"/>
    <property type="match status" value="1"/>
</dbReference>
<evidence type="ECO:0000313" key="2">
    <source>
        <dbReference type="EMBL" id="KAA3677178.1"/>
    </source>
</evidence>
<dbReference type="Gene3D" id="1.25.40.90">
    <property type="match status" value="1"/>
</dbReference>
<protein>
    <recommendedName>
        <fullName evidence="1">VHS domain-containing protein</fullName>
    </recommendedName>
</protein>
<sequence length="173" mass="19755">MHNLFSTHPYSTTVGILTERATDSGQCSEDWSLILEICDVINETDSGPKEAVRAIRKRLNSSAGKDNVSIWYTLLLLDACVRNCGRRFHSQIANKDFLHDFLKLLAPKNEPSQELQNRVLYMLKCWVELNWNVPGKKDLEKVYTTLRQKGIQFPQSPPTSFVRNTILNVSTSK</sequence>
<dbReference type="CDD" id="cd03565">
    <property type="entry name" value="VHS_Tom1_like"/>
    <property type="match status" value="1"/>
</dbReference>
<gene>
    <name evidence="2" type="ORF">DEA37_0013225</name>
</gene>
<dbReference type="PROSITE" id="PS50179">
    <property type="entry name" value="VHS"/>
    <property type="match status" value="1"/>
</dbReference>
<keyword evidence="3" id="KW-1185">Reference proteome</keyword>
<organism evidence="2 3">
    <name type="scientific">Paragonimus westermani</name>
    <dbReference type="NCBI Taxonomy" id="34504"/>
    <lineage>
        <taxon>Eukaryota</taxon>
        <taxon>Metazoa</taxon>
        <taxon>Spiralia</taxon>
        <taxon>Lophotrochozoa</taxon>
        <taxon>Platyhelminthes</taxon>
        <taxon>Trematoda</taxon>
        <taxon>Digenea</taxon>
        <taxon>Plagiorchiida</taxon>
        <taxon>Troglotremata</taxon>
        <taxon>Troglotrematidae</taxon>
        <taxon>Paragonimus</taxon>
    </lineage>
</organism>
<dbReference type="GO" id="GO:0005768">
    <property type="term" value="C:endosome"/>
    <property type="evidence" value="ECO:0007669"/>
    <property type="project" value="TreeGrafter"/>
</dbReference>
<dbReference type="GO" id="GO:0007165">
    <property type="term" value="P:signal transduction"/>
    <property type="evidence" value="ECO:0007669"/>
    <property type="project" value="TreeGrafter"/>
</dbReference>
<dbReference type="GO" id="GO:0030276">
    <property type="term" value="F:clathrin binding"/>
    <property type="evidence" value="ECO:0007669"/>
    <property type="project" value="TreeGrafter"/>
</dbReference>
<proteinExistence type="predicted"/>
<dbReference type="SMART" id="SM00288">
    <property type="entry name" value="VHS"/>
    <property type="match status" value="1"/>
</dbReference>
<dbReference type="Pfam" id="PF00790">
    <property type="entry name" value="VHS"/>
    <property type="match status" value="1"/>
</dbReference>
<dbReference type="PANTHER" id="PTHR13856:SF137">
    <property type="entry name" value="GH05942P"/>
    <property type="match status" value="1"/>
</dbReference>
<name>A0A5J4NQ40_9TREM</name>
<evidence type="ECO:0000259" key="1">
    <source>
        <dbReference type="PROSITE" id="PS50179"/>
    </source>
</evidence>
<accession>A0A5J4NQ40</accession>
<comment type="caution">
    <text evidence="2">The sequence shown here is derived from an EMBL/GenBank/DDBJ whole genome shotgun (WGS) entry which is preliminary data.</text>
</comment>
<dbReference type="GO" id="GO:0016020">
    <property type="term" value="C:membrane"/>
    <property type="evidence" value="ECO:0007669"/>
    <property type="project" value="TreeGrafter"/>
</dbReference>
<dbReference type="GO" id="GO:0043130">
    <property type="term" value="F:ubiquitin binding"/>
    <property type="evidence" value="ECO:0007669"/>
    <property type="project" value="InterPro"/>
</dbReference>
<evidence type="ECO:0000313" key="3">
    <source>
        <dbReference type="Proteomes" id="UP000324629"/>
    </source>
</evidence>
<feature type="domain" description="VHS" evidence="1">
    <location>
        <begin position="21"/>
        <end position="154"/>
    </location>
</feature>
<reference evidence="2 3" key="1">
    <citation type="journal article" date="2019" name="Gigascience">
        <title>Whole-genome sequence of the oriental lung fluke Paragonimus westermani.</title>
        <authorList>
            <person name="Oey H."/>
            <person name="Zakrzewski M."/>
            <person name="Narain K."/>
            <person name="Devi K.R."/>
            <person name="Agatsuma T."/>
            <person name="Nawaratna S."/>
            <person name="Gobert G.N."/>
            <person name="Jones M.K."/>
            <person name="Ragan M.A."/>
            <person name="McManus D.P."/>
            <person name="Krause L."/>
        </authorList>
    </citation>
    <scope>NUCLEOTIDE SEQUENCE [LARGE SCALE GENOMIC DNA]</scope>
    <source>
        <strain evidence="2 3">IND2009</strain>
    </source>
</reference>
<dbReference type="Proteomes" id="UP000324629">
    <property type="component" value="Unassembled WGS sequence"/>
</dbReference>
<dbReference type="InterPro" id="IPR008942">
    <property type="entry name" value="ENTH_VHS"/>
</dbReference>
<dbReference type="InterPro" id="IPR002014">
    <property type="entry name" value="VHS_dom"/>
</dbReference>
<dbReference type="PANTHER" id="PTHR13856">
    <property type="entry name" value="VHS DOMAIN CONTAINING PROTEIN FAMILY"/>
    <property type="match status" value="1"/>
</dbReference>
<dbReference type="AlphaFoldDB" id="A0A5J4NQ40"/>